<evidence type="ECO:0000256" key="11">
    <source>
        <dbReference type="HAMAP-Rule" id="MF_01498"/>
    </source>
</evidence>
<dbReference type="GO" id="GO:0008270">
    <property type="term" value="F:zinc ion binding"/>
    <property type="evidence" value="ECO:0007669"/>
    <property type="project" value="UniProtKB-KW"/>
</dbReference>
<dbReference type="GO" id="GO:0005829">
    <property type="term" value="C:cytosol"/>
    <property type="evidence" value="ECO:0007669"/>
    <property type="project" value="TreeGrafter"/>
</dbReference>
<organism evidence="15 16">
    <name type="scientific">Panacagrimonas perspica</name>
    <dbReference type="NCBI Taxonomy" id="381431"/>
    <lineage>
        <taxon>Bacteria</taxon>
        <taxon>Pseudomonadati</taxon>
        <taxon>Pseudomonadota</taxon>
        <taxon>Gammaproteobacteria</taxon>
        <taxon>Nevskiales</taxon>
        <taxon>Nevskiaceae</taxon>
        <taxon>Panacagrimonas</taxon>
    </lineage>
</organism>
<comment type="similarity">
    <text evidence="11 13">Belongs to the RecA family. RadA subfamily.</text>
</comment>
<comment type="function">
    <text evidence="11">Plays a role in repairing double-strand DNA breaks, probably involving stabilizing or processing branched DNA or blocked replication forks.</text>
</comment>
<dbReference type="AlphaFoldDB" id="A0A4V3F5U3"/>
<dbReference type="OrthoDB" id="9803906at2"/>
<reference evidence="15 16" key="1">
    <citation type="submission" date="2019-03" db="EMBL/GenBank/DDBJ databases">
        <title>Genomic Encyclopedia of Type Strains, Phase IV (KMG-IV): sequencing the most valuable type-strain genomes for metagenomic binning, comparative biology and taxonomic classification.</title>
        <authorList>
            <person name="Goeker M."/>
        </authorList>
    </citation>
    <scope>NUCLEOTIDE SEQUENCE [LARGE SCALE GENOMIC DNA]</scope>
    <source>
        <strain evidence="15 16">DSM 26377</strain>
    </source>
</reference>
<keyword evidence="2 11" id="KW-0547">Nucleotide-binding</keyword>
<evidence type="ECO:0000256" key="1">
    <source>
        <dbReference type="ARBA" id="ARBA00022723"/>
    </source>
</evidence>
<evidence type="ECO:0000313" key="15">
    <source>
        <dbReference type="EMBL" id="TDU25886.1"/>
    </source>
</evidence>
<keyword evidence="4 13" id="KW-0863">Zinc-finger</keyword>
<comment type="caution">
    <text evidence="15">The sequence shown here is derived from an EMBL/GenBank/DDBJ whole genome shotgun (WGS) entry which is preliminary data.</text>
</comment>
<dbReference type="PRINTS" id="PR01874">
    <property type="entry name" value="DNAREPAIRADA"/>
</dbReference>
<dbReference type="GO" id="GO:0000725">
    <property type="term" value="P:recombinational repair"/>
    <property type="evidence" value="ECO:0007669"/>
    <property type="project" value="UniProtKB-UniRule"/>
</dbReference>
<keyword evidence="16" id="KW-1185">Reference proteome</keyword>
<keyword evidence="9 11" id="KW-0238">DNA-binding</keyword>
<comment type="function">
    <text evidence="13">DNA-dependent ATPase involved in processing of recombination intermediates, plays a role in repairing DNA breaks. Stimulates the branch migration of RecA-mediated strand transfer reactions, allowing the 3' invading strand to extend heteroduplex DNA faster. Binds ssDNA in the presence of ADP but not other nucleotides, has ATPase activity that is stimulated by ssDNA and various branched DNA structures, but inhibited by SSB. Does not have RecA's homology-searching function.</text>
</comment>
<evidence type="ECO:0000256" key="4">
    <source>
        <dbReference type="ARBA" id="ARBA00022771"/>
    </source>
</evidence>
<evidence type="ECO:0000313" key="16">
    <source>
        <dbReference type="Proteomes" id="UP000295341"/>
    </source>
</evidence>
<evidence type="ECO:0000256" key="5">
    <source>
        <dbReference type="ARBA" id="ARBA00022801"/>
    </source>
</evidence>
<keyword evidence="10 11" id="KW-0234">DNA repair</keyword>
<dbReference type="CDD" id="cd01121">
    <property type="entry name" value="RadA_SMS_N"/>
    <property type="match status" value="1"/>
</dbReference>
<dbReference type="PANTHER" id="PTHR32472">
    <property type="entry name" value="DNA REPAIR PROTEIN RADA"/>
    <property type="match status" value="1"/>
</dbReference>
<dbReference type="InterPro" id="IPR027417">
    <property type="entry name" value="P-loop_NTPase"/>
</dbReference>
<dbReference type="PROSITE" id="PS50162">
    <property type="entry name" value="RECA_2"/>
    <property type="match status" value="1"/>
</dbReference>
<evidence type="ECO:0000256" key="13">
    <source>
        <dbReference type="RuleBase" id="RU003555"/>
    </source>
</evidence>
<evidence type="ECO:0000259" key="14">
    <source>
        <dbReference type="PROSITE" id="PS50162"/>
    </source>
</evidence>
<evidence type="ECO:0000256" key="6">
    <source>
        <dbReference type="ARBA" id="ARBA00022833"/>
    </source>
</evidence>
<dbReference type="RefSeq" id="WP_133883461.1">
    <property type="nucleotide sequence ID" value="NZ_MWIN01000013.1"/>
</dbReference>
<dbReference type="Pfam" id="PF13481">
    <property type="entry name" value="AAA_25"/>
    <property type="match status" value="1"/>
</dbReference>
<dbReference type="Gene3D" id="3.30.230.10">
    <property type="match status" value="1"/>
</dbReference>
<dbReference type="HAMAP" id="MF_01498">
    <property type="entry name" value="RadA_bact"/>
    <property type="match status" value="1"/>
</dbReference>
<dbReference type="InterPro" id="IPR020568">
    <property type="entry name" value="Ribosomal_Su5_D2-typ_SF"/>
</dbReference>
<dbReference type="GO" id="GO:0016787">
    <property type="term" value="F:hydrolase activity"/>
    <property type="evidence" value="ECO:0007669"/>
    <property type="project" value="UniProtKB-KW"/>
</dbReference>
<keyword evidence="7 11" id="KW-0067">ATP-binding</keyword>
<dbReference type="SMART" id="SM00382">
    <property type="entry name" value="AAA"/>
    <property type="match status" value="1"/>
</dbReference>
<evidence type="ECO:0000256" key="3">
    <source>
        <dbReference type="ARBA" id="ARBA00022763"/>
    </source>
</evidence>
<dbReference type="InterPro" id="IPR004504">
    <property type="entry name" value="DNA_repair_RadA"/>
</dbReference>
<keyword evidence="1 11" id="KW-0479">Metal-binding</keyword>
<accession>A0A4V3F5U3</accession>
<keyword evidence="8 11" id="KW-0346">Stress response</keyword>
<feature type="short sequence motif" description="RadA KNRFG motif" evidence="11">
    <location>
        <begin position="250"/>
        <end position="254"/>
    </location>
</feature>
<name>A0A4V3F5U3_9GAMM</name>
<dbReference type="EMBL" id="SOBT01000011">
    <property type="protein sequence ID" value="TDU25886.1"/>
    <property type="molecule type" value="Genomic_DNA"/>
</dbReference>
<feature type="binding site" evidence="11">
    <location>
        <begin position="94"/>
        <end position="101"/>
    </location>
    <ligand>
        <name>ATP</name>
        <dbReference type="ChEBI" id="CHEBI:30616"/>
    </ligand>
</feature>
<dbReference type="Proteomes" id="UP000295341">
    <property type="component" value="Unassembled WGS sequence"/>
</dbReference>
<comment type="domain">
    <text evidence="11">The middle region has homology to RecA with ATPase motifs including the RadA KNRFG motif, while the C-terminus is homologous to Lon protease.</text>
</comment>
<protein>
    <recommendedName>
        <fullName evidence="11 12">DNA repair protein RadA</fullName>
    </recommendedName>
</protein>
<dbReference type="InterPro" id="IPR003593">
    <property type="entry name" value="AAA+_ATPase"/>
</dbReference>
<dbReference type="GO" id="GO:0003684">
    <property type="term" value="F:damaged DNA binding"/>
    <property type="evidence" value="ECO:0007669"/>
    <property type="project" value="InterPro"/>
</dbReference>
<dbReference type="GO" id="GO:0140664">
    <property type="term" value="F:ATP-dependent DNA damage sensor activity"/>
    <property type="evidence" value="ECO:0007669"/>
    <property type="project" value="InterPro"/>
</dbReference>
<evidence type="ECO:0000256" key="10">
    <source>
        <dbReference type="ARBA" id="ARBA00023204"/>
    </source>
</evidence>
<evidence type="ECO:0000256" key="8">
    <source>
        <dbReference type="ARBA" id="ARBA00023016"/>
    </source>
</evidence>
<dbReference type="Gene3D" id="3.40.50.300">
    <property type="entry name" value="P-loop containing nucleotide triphosphate hydrolases"/>
    <property type="match status" value="1"/>
</dbReference>
<dbReference type="GO" id="GO:0005524">
    <property type="term" value="F:ATP binding"/>
    <property type="evidence" value="ECO:0007669"/>
    <property type="project" value="UniProtKB-UniRule"/>
</dbReference>
<evidence type="ECO:0000256" key="9">
    <source>
        <dbReference type="ARBA" id="ARBA00023125"/>
    </source>
</evidence>
<feature type="domain" description="RecA family profile 1" evidence="14">
    <location>
        <begin position="65"/>
        <end position="213"/>
    </location>
</feature>
<keyword evidence="5" id="KW-0378">Hydrolase</keyword>
<keyword evidence="3 11" id="KW-0227">DNA damage</keyword>
<dbReference type="InterPro" id="IPR014721">
    <property type="entry name" value="Ribsml_uS5_D2-typ_fold_subgr"/>
</dbReference>
<keyword evidence="6 13" id="KW-0862">Zinc</keyword>
<dbReference type="InterPro" id="IPR020588">
    <property type="entry name" value="RecA_ATP-bd"/>
</dbReference>
<dbReference type="SUPFAM" id="SSF54211">
    <property type="entry name" value="Ribosomal protein S5 domain 2-like"/>
    <property type="match status" value="1"/>
</dbReference>
<dbReference type="FunFam" id="3.40.50.300:FF:000050">
    <property type="entry name" value="DNA repair protein RadA"/>
    <property type="match status" value="1"/>
</dbReference>
<dbReference type="SUPFAM" id="SSF52540">
    <property type="entry name" value="P-loop containing nucleoside triphosphate hydrolases"/>
    <property type="match status" value="1"/>
</dbReference>
<dbReference type="Pfam" id="PF18073">
    <property type="entry name" value="Zn_ribbon_LapB"/>
    <property type="match status" value="1"/>
</dbReference>
<gene>
    <name evidence="11" type="primary">radA</name>
    <name evidence="15" type="ORF">DFR24_4331</name>
</gene>
<feature type="region of interest" description="Lon-protease-like" evidence="11">
    <location>
        <begin position="349"/>
        <end position="451"/>
    </location>
</feature>
<sequence>MAKTRTAYVCQNCGASASKWAGQCADCGAWNTLVESTVAATRPGTRPGVANATAVRRLHEVDAESAPRVGSGLEEMDRVLGGGWVRGAVILIGGDPGIGKSTLLLQLLAAVEGRLDTLYVTGEESLSQVAMRAQRLGLPRVDLPALAETSIESILATVAATRPGLVVIDSIQTLYTDTLDSAPGSVSQLRECAAQLVRQAKASGTTVILVGHVTKEGAIAGPRVLEHMVDTVLYFEHDPGSRFRLIRAVKNRFGAVNELGVFAMTDTGLKEVSNPSALFLSRHEEPVPGSVITVTRQGSRPLLVEVQALVDRSMVGNPRRVALGLEGNRLNMLLAVLHRHGGVALGDQDVFVNVVGGMRISEPAADLPLLLAALSSFRGRPLPTDLVVFGEVGLAGEIRPVQGGEERLVEAAKQGFKRALVPEANRPRKSVKLDLEVTAVSRLDQAMKFAS</sequence>
<dbReference type="InterPro" id="IPR041166">
    <property type="entry name" value="Rubredoxin_2"/>
</dbReference>
<evidence type="ECO:0000256" key="2">
    <source>
        <dbReference type="ARBA" id="ARBA00022741"/>
    </source>
</evidence>
<proteinExistence type="inferred from homology"/>
<dbReference type="NCBIfam" id="TIGR00416">
    <property type="entry name" value="sms"/>
    <property type="match status" value="1"/>
</dbReference>
<evidence type="ECO:0000256" key="12">
    <source>
        <dbReference type="NCBIfam" id="TIGR00416"/>
    </source>
</evidence>
<dbReference type="PANTHER" id="PTHR32472:SF10">
    <property type="entry name" value="DNA REPAIR PROTEIN RADA-LIKE PROTEIN"/>
    <property type="match status" value="1"/>
</dbReference>
<evidence type="ECO:0000256" key="7">
    <source>
        <dbReference type="ARBA" id="ARBA00022840"/>
    </source>
</evidence>
<dbReference type="Pfam" id="PF13541">
    <property type="entry name" value="ChlI"/>
    <property type="match status" value="1"/>
</dbReference>